<dbReference type="GO" id="GO:0004601">
    <property type="term" value="F:peroxidase activity"/>
    <property type="evidence" value="ECO:0007669"/>
    <property type="project" value="UniProtKB-KW"/>
</dbReference>
<gene>
    <name evidence="10" type="ORF">K435DRAFT_918257</name>
</gene>
<evidence type="ECO:0000256" key="7">
    <source>
        <dbReference type="ARBA" id="ARBA00025795"/>
    </source>
</evidence>
<evidence type="ECO:0000259" key="9">
    <source>
        <dbReference type="PROSITE" id="PS51405"/>
    </source>
</evidence>
<feature type="chain" id="PRO_5020747417" evidence="8">
    <location>
        <begin position="19"/>
        <end position="227"/>
    </location>
</feature>
<dbReference type="Gene3D" id="1.10.489.10">
    <property type="entry name" value="Chloroperoxidase-like"/>
    <property type="match status" value="1"/>
</dbReference>
<evidence type="ECO:0000256" key="3">
    <source>
        <dbReference type="ARBA" id="ARBA00022617"/>
    </source>
</evidence>
<keyword evidence="11" id="KW-1185">Reference proteome</keyword>
<dbReference type="PROSITE" id="PS51405">
    <property type="entry name" value="HEME_HALOPEROXIDASE"/>
    <property type="match status" value="1"/>
</dbReference>
<evidence type="ECO:0000256" key="4">
    <source>
        <dbReference type="ARBA" id="ARBA00022723"/>
    </source>
</evidence>
<dbReference type="PANTHER" id="PTHR33577:SF9">
    <property type="entry name" value="PEROXIDASE STCC"/>
    <property type="match status" value="1"/>
</dbReference>
<evidence type="ECO:0000256" key="5">
    <source>
        <dbReference type="ARBA" id="ARBA00023002"/>
    </source>
</evidence>
<keyword evidence="3" id="KW-0349">Heme</keyword>
<dbReference type="OrthoDB" id="2542103at2759"/>
<protein>
    <submittedName>
        <fullName evidence="10">Cloroperoxidase</fullName>
    </submittedName>
</protein>
<reference evidence="10 11" key="1">
    <citation type="journal article" date="2019" name="Nat. Ecol. Evol.">
        <title>Megaphylogeny resolves global patterns of mushroom evolution.</title>
        <authorList>
            <person name="Varga T."/>
            <person name="Krizsan K."/>
            <person name="Foldi C."/>
            <person name="Dima B."/>
            <person name="Sanchez-Garcia M."/>
            <person name="Sanchez-Ramirez S."/>
            <person name="Szollosi G.J."/>
            <person name="Szarkandi J.G."/>
            <person name="Papp V."/>
            <person name="Albert L."/>
            <person name="Andreopoulos W."/>
            <person name="Angelini C."/>
            <person name="Antonin V."/>
            <person name="Barry K.W."/>
            <person name="Bougher N.L."/>
            <person name="Buchanan P."/>
            <person name="Buyck B."/>
            <person name="Bense V."/>
            <person name="Catcheside P."/>
            <person name="Chovatia M."/>
            <person name="Cooper J."/>
            <person name="Damon W."/>
            <person name="Desjardin D."/>
            <person name="Finy P."/>
            <person name="Geml J."/>
            <person name="Haridas S."/>
            <person name="Hughes K."/>
            <person name="Justo A."/>
            <person name="Karasinski D."/>
            <person name="Kautmanova I."/>
            <person name="Kiss B."/>
            <person name="Kocsube S."/>
            <person name="Kotiranta H."/>
            <person name="LaButti K.M."/>
            <person name="Lechner B.E."/>
            <person name="Liimatainen K."/>
            <person name="Lipzen A."/>
            <person name="Lukacs Z."/>
            <person name="Mihaltcheva S."/>
            <person name="Morgado L.N."/>
            <person name="Niskanen T."/>
            <person name="Noordeloos M.E."/>
            <person name="Ohm R.A."/>
            <person name="Ortiz-Santana B."/>
            <person name="Ovrebo C."/>
            <person name="Racz N."/>
            <person name="Riley R."/>
            <person name="Savchenko A."/>
            <person name="Shiryaev A."/>
            <person name="Soop K."/>
            <person name="Spirin V."/>
            <person name="Szebenyi C."/>
            <person name="Tomsovsky M."/>
            <person name="Tulloss R.E."/>
            <person name="Uehling J."/>
            <person name="Grigoriev I.V."/>
            <person name="Vagvolgyi C."/>
            <person name="Papp T."/>
            <person name="Martin F.M."/>
            <person name="Miettinen O."/>
            <person name="Hibbett D.S."/>
            <person name="Nagy L.G."/>
        </authorList>
    </citation>
    <scope>NUCLEOTIDE SEQUENCE [LARGE SCALE GENOMIC DNA]</scope>
    <source>
        <strain evidence="10 11">CBS 962.96</strain>
    </source>
</reference>
<evidence type="ECO:0000256" key="2">
    <source>
        <dbReference type="ARBA" id="ARBA00022559"/>
    </source>
</evidence>
<dbReference type="Pfam" id="PF01328">
    <property type="entry name" value="Peroxidase_2"/>
    <property type="match status" value="1"/>
</dbReference>
<dbReference type="SUPFAM" id="SSF47571">
    <property type="entry name" value="Cloroperoxidase"/>
    <property type="match status" value="1"/>
</dbReference>
<keyword evidence="2 10" id="KW-0575">Peroxidase</keyword>
<keyword evidence="6" id="KW-0408">Iron</keyword>
<keyword evidence="4" id="KW-0479">Metal-binding</keyword>
<dbReference type="InterPro" id="IPR036851">
    <property type="entry name" value="Chloroperoxidase-like_sf"/>
</dbReference>
<accession>A0A4S8LFX1</accession>
<organism evidence="10 11">
    <name type="scientific">Dendrothele bispora (strain CBS 962.96)</name>
    <dbReference type="NCBI Taxonomy" id="1314807"/>
    <lineage>
        <taxon>Eukaryota</taxon>
        <taxon>Fungi</taxon>
        <taxon>Dikarya</taxon>
        <taxon>Basidiomycota</taxon>
        <taxon>Agaricomycotina</taxon>
        <taxon>Agaricomycetes</taxon>
        <taxon>Agaricomycetidae</taxon>
        <taxon>Agaricales</taxon>
        <taxon>Agaricales incertae sedis</taxon>
        <taxon>Dendrothele</taxon>
    </lineage>
</organism>
<keyword evidence="8" id="KW-0732">Signal</keyword>
<feature type="non-terminal residue" evidence="10">
    <location>
        <position position="227"/>
    </location>
</feature>
<dbReference type="InterPro" id="IPR000028">
    <property type="entry name" value="Chloroperoxidase"/>
</dbReference>
<evidence type="ECO:0000256" key="8">
    <source>
        <dbReference type="SAM" id="SignalP"/>
    </source>
</evidence>
<dbReference type="GO" id="GO:0046872">
    <property type="term" value="F:metal ion binding"/>
    <property type="evidence" value="ECO:0007669"/>
    <property type="project" value="UniProtKB-KW"/>
</dbReference>
<dbReference type="EMBL" id="ML179428">
    <property type="protein sequence ID" value="THU87946.1"/>
    <property type="molecule type" value="Genomic_DNA"/>
</dbReference>
<evidence type="ECO:0000313" key="10">
    <source>
        <dbReference type="EMBL" id="THU87946.1"/>
    </source>
</evidence>
<dbReference type="AlphaFoldDB" id="A0A4S8LFX1"/>
<dbReference type="PANTHER" id="PTHR33577">
    <property type="entry name" value="STERIGMATOCYSTIN BIOSYNTHESIS PEROXIDASE STCC-RELATED"/>
    <property type="match status" value="1"/>
</dbReference>
<feature type="domain" description="Heme haloperoxidase family profile" evidence="9">
    <location>
        <begin position="27"/>
        <end position="227"/>
    </location>
</feature>
<name>A0A4S8LFX1_DENBC</name>
<comment type="similarity">
    <text evidence="7">Belongs to the chloroperoxidase family.</text>
</comment>
<feature type="signal peptide" evidence="8">
    <location>
        <begin position="1"/>
        <end position="18"/>
    </location>
</feature>
<evidence type="ECO:0000313" key="11">
    <source>
        <dbReference type="Proteomes" id="UP000297245"/>
    </source>
</evidence>
<evidence type="ECO:0000256" key="1">
    <source>
        <dbReference type="ARBA" id="ARBA00001970"/>
    </source>
</evidence>
<keyword evidence="5" id="KW-0560">Oxidoreductase</keyword>
<comment type="cofactor">
    <cofactor evidence="1">
        <name>heme b</name>
        <dbReference type="ChEBI" id="CHEBI:60344"/>
    </cofactor>
</comment>
<proteinExistence type="inferred from homology"/>
<dbReference type="Proteomes" id="UP000297245">
    <property type="component" value="Unassembled WGS sequence"/>
</dbReference>
<sequence>MFSKSLLSFSLLSLAANAAPTAGIDWDAHQWMAPGPNDLRGPCPGLNTLANHEFLPRDGRGLNVSVILDASLSDTNTVNRGIQYTTRSPYSSGLLTSHDPSTFTLNDIKLYILNTIEHDASLSREDLALGDNVHFNETTFSTLANSNLEFDFYDTTSAGQVMQIRLADSVARNPNITHTQKEFFLRSGESGLYLSVMGDPLTGKAPKEFVQIFFREERLPITEGWHR</sequence>
<evidence type="ECO:0000256" key="6">
    <source>
        <dbReference type="ARBA" id="ARBA00023004"/>
    </source>
</evidence>